<gene>
    <name evidence="2" type="ORF">GGX14DRAFT_402238</name>
</gene>
<name>A0AAD6UY27_9AGAR</name>
<organism evidence="2 3">
    <name type="scientific">Mycena pura</name>
    <dbReference type="NCBI Taxonomy" id="153505"/>
    <lineage>
        <taxon>Eukaryota</taxon>
        <taxon>Fungi</taxon>
        <taxon>Dikarya</taxon>
        <taxon>Basidiomycota</taxon>
        <taxon>Agaricomycotina</taxon>
        <taxon>Agaricomycetes</taxon>
        <taxon>Agaricomycetidae</taxon>
        <taxon>Agaricales</taxon>
        <taxon>Marasmiineae</taxon>
        <taxon>Mycenaceae</taxon>
        <taxon>Mycena</taxon>
    </lineage>
</organism>
<accession>A0AAD6UY27</accession>
<dbReference type="Proteomes" id="UP001219525">
    <property type="component" value="Unassembled WGS sequence"/>
</dbReference>
<evidence type="ECO:0000313" key="3">
    <source>
        <dbReference type="Proteomes" id="UP001219525"/>
    </source>
</evidence>
<dbReference type="EMBL" id="JARJCW010000075">
    <property type="protein sequence ID" value="KAJ7197921.1"/>
    <property type="molecule type" value="Genomic_DNA"/>
</dbReference>
<evidence type="ECO:0000313" key="2">
    <source>
        <dbReference type="EMBL" id="KAJ7197921.1"/>
    </source>
</evidence>
<evidence type="ECO:0000256" key="1">
    <source>
        <dbReference type="SAM" id="MobiDB-lite"/>
    </source>
</evidence>
<sequence length="143" mass="16415">MSLLIWPLYTDFSGREFRRLDAPGPRVLPGPVGSRAHGRSPPTRCGRTKGNMEKWLVENENLETNSKLEQFRSFTLENHTRIDTAFKPLYRCWGIAEYSSRLKDSSSPDVMSVETSIGQRNSEEVSNPKRNYPNFRGGGWFMK</sequence>
<proteinExistence type="predicted"/>
<comment type="caution">
    <text evidence="2">The sequence shown here is derived from an EMBL/GenBank/DDBJ whole genome shotgun (WGS) entry which is preliminary data.</text>
</comment>
<dbReference type="AlphaFoldDB" id="A0AAD6UY27"/>
<feature type="region of interest" description="Disordered" evidence="1">
    <location>
        <begin position="28"/>
        <end position="49"/>
    </location>
</feature>
<reference evidence="2" key="1">
    <citation type="submission" date="2023-03" db="EMBL/GenBank/DDBJ databases">
        <title>Massive genome expansion in bonnet fungi (Mycena s.s.) driven by repeated elements and novel gene families across ecological guilds.</title>
        <authorList>
            <consortium name="Lawrence Berkeley National Laboratory"/>
            <person name="Harder C.B."/>
            <person name="Miyauchi S."/>
            <person name="Viragh M."/>
            <person name="Kuo A."/>
            <person name="Thoen E."/>
            <person name="Andreopoulos B."/>
            <person name="Lu D."/>
            <person name="Skrede I."/>
            <person name="Drula E."/>
            <person name="Henrissat B."/>
            <person name="Morin E."/>
            <person name="Kohler A."/>
            <person name="Barry K."/>
            <person name="LaButti K."/>
            <person name="Morin E."/>
            <person name="Salamov A."/>
            <person name="Lipzen A."/>
            <person name="Mereny Z."/>
            <person name="Hegedus B."/>
            <person name="Baldrian P."/>
            <person name="Stursova M."/>
            <person name="Weitz H."/>
            <person name="Taylor A."/>
            <person name="Grigoriev I.V."/>
            <person name="Nagy L.G."/>
            <person name="Martin F."/>
            <person name="Kauserud H."/>
        </authorList>
    </citation>
    <scope>NUCLEOTIDE SEQUENCE</scope>
    <source>
        <strain evidence="2">9144</strain>
    </source>
</reference>
<protein>
    <submittedName>
        <fullName evidence="2">Uncharacterized protein</fullName>
    </submittedName>
</protein>
<keyword evidence="3" id="KW-1185">Reference proteome</keyword>